<sequence>MRMKFFKFIHGQVDGISIRHCLRHVVFPDESDNRNSSNYEGVEESKYNVQFPLKQIRSKLIQEI</sequence>
<keyword evidence="2" id="KW-1185">Reference proteome</keyword>
<evidence type="ECO:0000313" key="1">
    <source>
        <dbReference type="EMBL" id="KRY55974.1"/>
    </source>
</evidence>
<comment type="caution">
    <text evidence="1">The sequence shown here is derived from an EMBL/GenBank/DDBJ whole genome shotgun (WGS) entry which is preliminary data.</text>
</comment>
<dbReference type="AlphaFoldDB" id="A0A0V1D3N0"/>
<dbReference type="Proteomes" id="UP000054653">
    <property type="component" value="Unassembled WGS sequence"/>
</dbReference>
<evidence type="ECO:0000313" key="2">
    <source>
        <dbReference type="Proteomes" id="UP000054653"/>
    </source>
</evidence>
<reference evidence="1 2" key="1">
    <citation type="submission" date="2015-01" db="EMBL/GenBank/DDBJ databases">
        <title>Evolution of Trichinella species and genotypes.</title>
        <authorList>
            <person name="Korhonen P.K."/>
            <person name="Edoardo P."/>
            <person name="Giuseppe L.R."/>
            <person name="Gasser R.B."/>
        </authorList>
    </citation>
    <scope>NUCLEOTIDE SEQUENCE [LARGE SCALE GENOMIC DNA]</scope>
    <source>
        <strain evidence="1">ISS120</strain>
    </source>
</reference>
<accession>A0A0V1D3N0</accession>
<protein>
    <submittedName>
        <fullName evidence="1">Uncharacterized protein</fullName>
    </submittedName>
</protein>
<organism evidence="1 2">
    <name type="scientific">Trichinella britovi</name>
    <name type="common">Parasitic roundworm</name>
    <dbReference type="NCBI Taxonomy" id="45882"/>
    <lineage>
        <taxon>Eukaryota</taxon>
        <taxon>Metazoa</taxon>
        <taxon>Ecdysozoa</taxon>
        <taxon>Nematoda</taxon>
        <taxon>Enoplea</taxon>
        <taxon>Dorylaimia</taxon>
        <taxon>Trichinellida</taxon>
        <taxon>Trichinellidae</taxon>
        <taxon>Trichinella</taxon>
    </lineage>
</organism>
<gene>
    <name evidence="1" type="ORF">T03_9340</name>
</gene>
<dbReference type="EMBL" id="JYDI01000048">
    <property type="protein sequence ID" value="KRY55974.1"/>
    <property type="molecule type" value="Genomic_DNA"/>
</dbReference>
<name>A0A0V1D3N0_TRIBR</name>
<proteinExistence type="predicted"/>